<dbReference type="InterPro" id="IPR021120">
    <property type="entry name" value="KduI/IolB_isomerase"/>
</dbReference>
<dbReference type="PANTHER" id="PTHR39193">
    <property type="entry name" value="5-DEOXY-GLUCURONATE ISOMERASE"/>
    <property type="match status" value="1"/>
</dbReference>
<name>A0A4R0JVX8_9ACTN</name>
<dbReference type="NCBIfam" id="TIGR04378">
    <property type="entry name" value="myo_inos_iolB"/>
    <property type="match status" value="1"/>
</dbReference>
<evidence type="ECO:0000313" key="4">
    <source>
        <dbReference type="Proteomes" id="UP000291144"/>
    </source>
</evidence>
<accession>A0A4R0JVX8</accession>
<sequence length="311" mass="34055">MPSNSESGAANESAPEQRSVPATTTEVPYVSKPQILTRGWSRIEPSDADWEYISFAVHELGSGQTLTLAAGPQERALIPLGGTAHAESGSEQWTFGGRSSVFDGLGWCLYVPMGDEVRVTAVTDVEIAVAEAPATQKFAPVLVTPDDVSIELRGGGNASRQVGSLMLPDFPADRLHVVEVWTPGGNWSSFPPHKHEQDREGEAQLEETYYYRLKDPENGWALQRVYSPERDFELSEPVRDGDLLLIPWGYHTTVAAHGQDLYYLNVLAGPAPRRTLQAFEDPCLAPAREQWPGAGLDARLPFVPRHPSQPS</sequence>
<keyword evidence="1 3" id="KW-0413">Isomerase</keyword>
<reference evidence="3 4" key="1">
    <citation type="submission" date="2019-02" db="EMBL/GenBank/DDBJ databases">
        <title>Kribbella capetownensis sp. nov. and Kribbella speibonae sp. nov., isolated from soil.</title>
        <authorList>
            <person name="Curtis S.M."/>
            <person name="Norton I."/>
            <person name="Everest G.J."/>
            <person name="Meyers P.R."/>
        </authorList>
    </citation>
    <scope>NUCLEOTIDE SEQUENCE [LARGE SCALE GENOMIC DNA]</scope>
    <source>
        <strain evidence="3 4">NRRL B-24813</strain>
    </source>
</reference>
<gene>
    <name evidence="3" type="primary">iolB</name>
    <name evidence="3" type="ORF">E0H73_41670</name>
</gene>
<feature type="region of interest" description="Disordered" evidence="2">
    <location>
        <begin position="1"/>
        <end position="28"/>
    </location>
</feature>
<dbReference type="EMBL" id="SJKB01000025">
    <property type="protein sequence ID" value="TCC50344.1"/>
    <property type="molecule type" value="Genomic_DNA"/>
</dbReference>
<dbReference type="InterPro" id="IPR014710">
    <property type="entry name" value="RmlC-like_jellyroll"/>
</dbReference>
<keyword evidence="4" id="KW-1185">Reference proteome</keyword>
<organism evidence="3 4">
    <name type="scientific">Kribbella pittospori</name>
    <dbReference type="NCBI Taxonomy" id="722689"/>
    <lineage>
        <taxon>Bacteria</taxon>
        <taxon>Bacillati</taxon>
        <taxon>Actinomycetota</taxon>
        <taxon>Actinomycetes</taxon>
        <taxon>Propionibacteriales</taxon>
        <taxon>Kribbellaceae</taxon>
        <taxon>Kribbella</taxon>
    </lineage>
</organism>
<dbReference type="AlphaFoldDB" id="A0A4R0JVX8"/>
<proteinExistence type="predicted"/>
<dbReference type="PANTHER" id="PTHR39193:SF1">
    <property type="entry name" value="5-DEOXY-GLUCURONATE ISOMERASE"/>
    <property type="match status" value="1"/>
</dbReference>
<dbReference type="Gene3D" id="2.60.120.10">
    <property type="entry name" value="Jelly Rolls"/>
    <property type="match status" value="2"/>
</dbReference>
<dbReference type="GO" id="GO:0019310">
    <property type="term" value="P:inositol catabolic process"/>
    <property type="evidence" value="ECO:0007669"/>
    <property type="project" value="InterPro"/>
</dbReference>
<dbReference type="Pfam" id="PF04962">
    <property type="entry name" value="KduI"/>
    <property type="match status" value="1"/>
</dbReference>
<dbReference type="InterPro" id="IPR011051">
    <property type="entry name" value="RmlC_Cupin_sf"/>
</dbReference>
<evidence type="ECO:0000313" key="3">
    <source>
        <dbReference type="EMBL" id="TCC50344.1"/>
    </source>
</evidence>
<evidence type="ECO:0000256" key="1">
    <source>
        <dbReference type="ARBA" id="ARBA00023235"/>
    </source>
</evidence>
<dbReference type="InterPro" id="IPR024203">
    <property type="entry name" value="Deoxy-glucuronate_isom_IolB"/>
</dbReference>
<dbReference type="Proteomes" id="UP000291144">
    <property type="component" value="Unassembled WGS sequence"/>
</dbReference>
<dbReference type="EC" id="5.3.1.30" evidence="3"/>
<dbReference type="GO" id="GO:0102482">
    <property type="term" value="F:5-deoxy-D-glucuronate isomerase activity"/>
    <property type="evidence" value="ECO:0007669"/>
    <property type="project" value="UniProtKB-EC"/>
</dbReference>
<comment type="caution">
    <text evidence="3">The sequence shown here is derived from an EMBL/GenBank/DDBJ whole genome shotgun (WGS) entry which is preliminary data.</text>
</comment>
<dbReference type="OrthoDB" id="9770644at2"/>
<dbReference type="GO" id="GO:0008880">
    <property type="term" value="F:glucuronate isomerase activity"/>
    <property type="evidence" value="ECO:0007669"/>
    <property type="project" value="InterPro"/>
</dbReference>
<evidence type="ECO:0000256" key="2">
    <source>
        <dbReference type="SAM" id="MobiDB-lite"/>
    </source>
</evidence>
<dbReference type="SUPFAM" id="SSF51182">
    <property type="entry name" value="RmlC-like cupins"/>
    <property type="match status" value="1"/>
</dbReference>
<feature type="compositionally biased region" description="Low complexity" evidence="2">
    <location>
        <begin position="1"/>
        <end position="16"/>
    </location>
</feature>
<protein>
    <submittedName>
        <fullName evidence="3">5-deoxy-glucuronate isomerase</fullName>
        <ecNumber evidence="3">5.3.1.30</ecNumber>
    </submittedName>
</protein>